<dbReference type="AlphaFoldDB" id="A0A0E9PMA2"/>
<reference evidence="1" key="1">
    <citation type="submission" date="2014-11" db="EMBL/GenBank/DDBJ databases">
        <authorList>
            <person name="Amaro Gonzalez C."/>
        </authorList>
    </citation>
    <scope>NUCLEOTIDE SEQUENCE</scope>
</reference>
<protein>
    <submittedName>
        <fullName evidence="1">Uncharacterized protein</fullName>
    </submittedName>
</protein>
<reference evidence="1" key="2">
    <citation type="journal article" date="2015" name="Fish Shellfish Immunol.">
        <title>Early steps in the European eel (Anguilla anguilla)-Vibrio vulnificus interaction in the gills: Role of the RtxA13 toxin.</title>
        <authorList>
            <person name="Callol A."/>
            <person name="Pajuelo D."/>
            <person name="Ebbesson L."/>
            <person name="Teles M."/>
            <person name="MacKenzie S."/>
            <person name="Amaro C."/>
        </authorList>
    </citation>
    <scope>NUCLEOTIDE SEQUENCE</scope>
</reference>
<evidence type="ECO:0000313" key="1">
    <source>
        <dbReference type="EMBL" id="JAH04963.1"/>
    </source>
</evidence>
<proteinExistence type="predicted"/>
<organism evidence="1">
    <name type="scientific">Anguilla anguilla</name>
    <name type="common">European freshwater eel</name>
    <name type="synonym">Muraena anguilla</name>
    <dbReference type="NCBI Taxonomy" id="7936"/>
    <lineage>
        <taxon>Eukaryota</taxon>
        <taxon>Metazoa</taxon>
        <taxon>Chordata</taxon>
        <taxon>Craniata</taxon>
        <taxon>Vertebrata</taxon>
        <taxon>Euteleostomi</taxon>
        <taxon>Actinopterygii</taxon>
        <taxon>Neopterygii</taxon>
        <taxon>Teleostei</taxon>
        <taxon>Anguilliformes</taxon>
        <taxon>Anguillidae</taxon>
        <taxon>Anguilla</taxon>
    </lineage>
</organism>
<dbReference type="EMBL" id="GBXM01103614">
    <property type="protein sequence ID" value="JAH04963.1"/>
    <property type="molecule type" value="Transcribed_RNA"/>
</dbReference>
<accession>A0A0E9PMA2</accession>
<sequence>MRSGIVSLNCSSRIKLQSPSKVITAEAEHQRLKCDNISCANSTYVYLSDFLQHSKTLAISFRNPL</sequence>
<name>A0A0E9PMA2_ANGAN</name>